<organism evidence="2 3">
    <name type="scientific">Erythrobacter litoralis (strain HTCC2594)</name>
    <dbReference type="NCBI Taxonomy" id="314225"/>
    <lineage>
        <taxon>Bacteria</taxon>
        <taxon>Pseudomonadati</taxon>
        <taxon>Pseudomonadota</taxon>
        <taxon>Alphaproteobacteria</taxon>
        <taxon>Sphingomonadales</taxon>
        <taxon>Erythrobacteraceae</taxon>
        <taxon>Erythrobacter/Porphyrobacter group</taxon>
        <taxon>Erythrobacter</taxon>
    </lineage>
</organism>
<name>Q2NA83_ERYLH</name>
<dbReference type="EMBL" id="CP000157">
    <property type="protein sequence ID" value="ABC63408.1"/>
    <property type="molecule type" value="Genomic_DNA"/>
</dbReference>
<protein>
    <submittedName>
        <fullName evidence="2">Uncharacterized protein</fullName>
    </submittedName>
</protein>
<dbReference type="STRING" id="314225.ELI_06580"/>
<keyword evidence="1" id="KW-0812">Transmembrane</keyword>
<feature type="transmembrane region" description="Helical" evidence="1">
    <location>
        <begin position="6"/>
        <end position="26"/>
    </location>
</feature>
<reference evidence="3" key="1">
    <citation type="journal article" date="2009" name="J. Bacteriol.">
        <title>Complete genome sequence of Erythrobacter litoralis HTCC2594.</title>
        <authorList>
            <person name="Oh H.M."/>
            <person name="Giovannoni S.J."/>
            <person name="Ferriera S."/>
            <person name="Johnson J."/>
            <person name="Cho J.C."/>
        </authorList>
    </citation>
    <scope>NUCLEOTIDE SEQUENCE [LARGE SCALE GENOMIC DNA]</scope>
    <source>
        <strain evidence="3">HTCC2594</strain>
    </source>
</reference>
<proteinExistence type="predicted"/>
<accession>Q2NA83</accession>
<dbReference type="HOGENOM" id="CLU_160698_1_0_5"/>
<dbReference type="InterPro" id="IPR009935">
    <property type="entry name" value="DUF1467"/>
</dbReference>
<evidence type="ECO:0000313" key="2">
    <source>
        <dbReference type="EMBL" id="ABC63408.1"/>
    </source>
</evidence>
<dbReference type="eggNOG" id="COG5454">
    <property type="taxonomic scope" value="Bacteria"/>
</dbReference>
<keyword evidence="3" id="KW-1185">Reference proteome</keyword>
<keyword evidence="1" id="KW-0472">Membrane</keyword>
<dbReference type="OrthoDB" id="9804637at2"/>
<dbReference type="KEGG" id="eli:ELI_06580"/>
<dbReference type="Proteomes" id="UP000008808">
    <property type="component" value="Chromosome"/>
</dbReference>
<sequence>MAWTSILAVYALFWVMSAFILLPFGVKTADEAGVEKIPGQADSAPVNFRPGRIAARATGLSIVLTTLWVLNWEYQWVTVDMIDIFQRPDDLVR</sequence>
<evidence type="ECO:0000256" key="1">
    <source>
        <dbReference type="SAM" id="Phobius"/>
    </source>
</evidence>
<dbReference type="AlphaFoldDB" id="Q2NA83"/>
<evidence type="ECO:0000313" key="3">
    <source>
        <dbReference type="Proteomes" id="UP000008808"/>
    </source>
</evidence>
<keyword evidence="1" id="KW-1133">Transmembrane helix</keyword>
<gene>
    <name evidence="2" type="ordered locus">ELI_06580</name>
</gene>
<dbReference type="RefSeq" id="WP_011414244.1">
    <property type="nucleotide sequence ID" value="NC_007722.1"/>
</dbReference>
<dbReference type="Pfam" id="PF07330">
    <property type="entry name" value="DUF1467"/>
    <property type="match status" value="1"/>
</dbReference>